<protein>
    <recommendedName>
        <fullName evidence="3">Glycosyltransferase RgtA/B/C/D-like domain-containing protein</fullName>
    </recommendedName>
</protein>
<feature type="non-terminal residue" evidence="2">
    <location>
        <position position="1"/>
    </location>
</feature>
<keyword evidence="1" id="KW-0472">Membrane</keyword>
<keyword evidence="1" id="KW-1133">Transmembrane helix</keyword>
<dbReference type="EMBL" id="BART01030102">
    <property type="protein sequence ID" value="GAH14202.1"/>
    <property type="molecule type" value="Genomic_DNA"/>
</dbReference>
<sequence length="71" mass="8246">FGLLSFFGLLIAVIYLLFKNKKTIFQKTAFAILVALLFISLFDHYPWTIQQGQFLFWLVLGLAATNFEQKK</sequence>
<keyword evidence="1" id="KW-0812">Transmembrane</keyword>
<evidence type="ECO:0000256" key="1">
    <source>
        <dbReference type="SAM" id="Phobius"/>
    </source>
</evidence>
<feature type="transmembrane region" description="Helical" evidence="1">
    <location>
        <begin position="24"/>
        <end position="42"/>
    </location>
</feature>
<proteinExistence type="predicted"/>
<comment type="caution">
    <text evidence="2">The sequence shown here is derived from an EMBL/GenBank/DDBJ whole genome shotgun (WGS) entry which is preliminary data.</text>
</comment>
<organism evidence="2">
    <name type="scientific">marine sediment metagenome</name>
    <dbReference type="NCBI Taxonomy" id="412755"/>
    <lineage>
        <taxon>unclassified sequences</taxon>
        <taxon>metagenomes</taxon>
        <taxon>ecological metagenomes</taxon>
    </lineage>
</organism>
<evidence type="ECO:0008006" key="3">
    <source>
        <dbReference type="Google" id="ProtNLM"/>
    </source>
</evidence>
<dbReference type="AlphaFoldDB" id="X1D211"/>
<reference evidence="2" key="1">
    <citation type="journal article" date="2014" name="Front. Microbiol.">
        <title>High frequency of phylogenetically diverse reductive dehalogenase-homologous genes in deep subseafloor sedimentary metagenomes.</title>
        <authorList>
            <person name="Kawai M."/>
            <person name="Futagami T."/>
            <person name="Toyoda A."/>
            <person name="Takaki Y."/>
            <person name="Nishi S."/>
            <person name="Hori S."/>
            <person name="Arai W."/>
            <person name="Tsubouchi T."/>
            <person name="Morono Y."/>
            <person name="Uchiyama I."/>
            <person name="Ito T."/>
            <person name="Fujiyama A."/>
            <person name="Inagaki F."/>
            <person name="Takami H."/>
        </authorList>
    </citation>
    <scope>NUCLEOTIDE SEQUENCE</scope>
    <source>
        <strain evidence="2">Expedition CK06-06</strain>
    </source>
</reference>
<gene>
    <name evidence="2" type="ORF">S01H4_52644</name>
</gene>
<accession>X1D211</accession>
<name>X1D211_9ZZZZ</name>
<evidence type="ECO:0000313" key="2">
    <source>
        <dbReference type="EMBL" id="GAH14202.1"/>
    </source>
</evidence>